<protein>
    <submittedName>
        <fullName evidence="2">Uncharacterized protein</fullName>
    </submittedName>
</protein>
<dbReference type="Proteomes" id="UP000305067">
    <property type="component" value="Unassembled WGS sequence"/>
</dbReference>
<keyword evidence="3" id="KW-1185">Reference proteome</keyword>
<feature type="compositionally biased region" description="Polar residues" evidence="1">
    <location>
        <begin position="15"/>
        <end position="32"/>
    </location>
</feature>
<dbReference type="AlphaFoldDB" id="A0A5C3Q5G7"/>
<reference evidence="2 3" key="1">
    <citation type="journal article" date="2019" name="Nat. Ecol. Evol.">
        <title>Megaphylogeny resolves global patterns of mushroom evolution.</title>
        <authorList>
            <person name="Varga T."/>
            <person name="Krizsan K."/>
            <person name="Foldi C."/>
            <person name="Dima B."/>
            <person name="Sanchez-Garcia M."/>
            <person name="Sanchez-Ramirez S."/>
            <person name="Szollosi G.J."/>
            <person name="Szarkandi J.G."/>
            <person name="Papp V."/>
            <person name="Albert L."/>
            <person name="Andreopoulos W."/>
            <person name="Angelini C."/>
            <person name="Antonin V."/>
            <person name="Barry K.W."/>
            <person name="Bougher N.L."/>
            <person name="Buchanan P."/>
            <person name="Buyck B."/>
            <person name="Bense V."/>
            <person name="Catcheside P."/>
            <person name="Chovatia M."/>
            <person name="Cooper J."/>
            <person name="Damon W."/>
            <person name="Desjardin D."/>
            <person name="Finy P."/>
            <person name="Geml J."/>
            <person name="Haridas S."/>
            <person name="Hughes K."/>
            <person name="Justo A."/>
            <person name="Karasinski D."/>
            <person name="Kautmanova I."/>
            <person name="Kiss B."/>
            <person name="Kocsube S."/>
            <person name="Kotiranta H."/>
            <person name="LaButti K.M."/>
            <person name="Lechner B.E."/>
            <person name="Liimatainen K."/>
            <person name="Lipzen A."/>
            <person name="Lukacs Z."/>
            <person name="Mihaltcheva S."/>
            <person name="Morgado L.N."/>
            <person name="Niskanen T."/>
            <person name="Noordeloos M.E."/>
            <person name="Ohm R.A."/>
            <person name="Ortiz-Santana B."/>
            <person name="Ovrebo C."/>
            <person name="Racz N."/>
            <person name="Riley R."/>
            <person name="Savchenko A."/>
            <person name="Shiryaev A."/>
            <person name="Soop K."/>
            <person name="Spirin V."/>
            <person name="Szebenyi C."/>
            <person name="Tomsovsky M."/>
            <person name="Tulloss R.E."/>
            <person name="Uehling J."/>
            <person name="Grigoriev I.V."/>
            <person name="Vagvolgyi C."/>
            <person name="Papp T."/>
            <person name="Martin F.M."/>
            <person name="Miettinen O."/>
            <person name="Hibbett D.S."/>
            <person name="Nagy L.G."/>
        </authorList>
    </citation>
    <scope>NUCLEOTIDE SEQUENCE [LARGE SCALE GENOMIC DNA]</scope>
    <source>
        <strain evidence="2 3">CBS 309.79</strain>
    </source>
</reference>
<evidence type="ECO:0000256" key="1">
    <source>
        <dbReference type="SAM" id="MobiDB-lite"/>
    </source>
</evidence>
<gene>
    <name evidence="2" type="ORF">BDV98DRAFT_585913</name>
</gene>
<evidence type="ECO:0000313" key="2">
    <source>
        <dbReference type="EMBL" id="TFK97081.1"/>
    </source>
</evidence>
<evidence type="ECO:0000313" key="3">
    <source>
        <dbReference type="Proteomes" id="UP000305067"/>
    </source>
</evidence>
<sequence>MQMSFGVSQAEHSEMQASISESKLSPTQSPAQTSVEYKVSRICQEEYADTSIHRYLRHSIEDDHLWWRELQEINLRRTNSTSIDIEYIAPDSTLSKEKWYKNDAHNFNRLRILDRVSLLQVVTKIFVTNVNVNIVFAYRSISGLNASSPGRAWVKPVTSNAPASSSERADEGETDDVTAVDLGEFQHELETLAPDIIRNEPTSKLSATTLHVPPYDRQFTGLGSHSKKITGLT</sequence>
<feature type="region of interest" description="Disordered" evidence="1">
    <location>
        <begin position="152"/>
        <end position="175"/>
    </location>
</feature>
<name>A0A5C3Q5G7_9AGAR</name>
<accession>A0A5C3Q5G7</accession>
<organism evidence="2 3">
    <name type="scientific">Pterulicium gracile</name>
    <dbReference type="NCBI Taxonomy" id="1884261"/>
    <lineage>
        <taxon>Eukaryota</taxon>
        <taxon>Fungi</taxon>
        <taxon>Dikarya</taxon>
        <taxon>Basidiomycota</taxon>
        <taxon>Agaricomycotina</taxon>
        <taxon>Agaricomycetes</taxon>
        <taxon>Agaricomycetidae</taxon>
        <taxon>Agaricales</taxon>
        <taxon>Pleurotineae</taxon>
        <taxon>Pterulaceae</taxon>
        <taxon>Pterulicium</taxon>
    </lineage>
</organism>
<feature type="compositionally biased region" description="Polar residues" evidence="1">
    <location>
        <begin position="157"/>
        <end position="166"/>
    </location>
</feature>
<dbReference type="EMBL" id="ML178851">
    <property type="protein sequence ID" value="TFK97081.1"/>
    <property type="molecule type" value="Genomic_DNA"/>
</dbReference>
<feature type="region of interest" description="Disordered" evidence="1">
    <location>
        <begin position="1"/>
        <end position="32"/>
    </location>
</feature>
<proteinExistence type="predicted"/>